<evidence type="ECO:0000313" key="3">
    <source>
        <dbReference type="Proteomes" id="UP000070646"/>
    </source>
</evidence>
<comment type="caution">
    <text evidence="2">The sequence shown here is derived from an EMBL/GenBank/DDBJ whole genome shotgun (WGS) entry which is preliminary data.</text>
</comment>
<dbReference type="EMBL" id="LRPU01000066">
    <property type="protein sequence ID" value="KXA12395.1"/>
    <property type="molecule type" value="Genomic_DNA"/>
</dbReference>
<sequence>MKEVISLVHKTLELLILILQGISVTVIIYGVILTIFKFFKIEFSKGNRILKVKELNKAKNFLGSYILLGLEILVCSGIILSILKPTLYDILLLGSTVALRTVISYFLKKELKSINSNSNSKKENS</sequence>
<keyword evidence="1" id="KW-0472">Membrane</keyword>
<accession>A0A133N7W7</accession>
<feature type="transmembrane region" description="Helical" evidence="1">
    <location>
        <begin position="14"/>
        <end position="39"/>
    </location>
</feature>
<dbReference type="InterPro" id="IPR012427">
    <property type="entry name" value="DUF1622"/>
</dbReference>
<evidence type="ECO:0000313" key="2">
    <source>
        <dbReference type="EMBL" id="KXA12395.1"/>
    </source>
</evidence>
<dbReference type="PATRIC" id="fig|1502.174.peg.1348"/>
<dbReference type="PANTHER" id="PTHR38468">
    <property type="entry name" value="SLL0939 PROTEIN"/>
    <property type="match status" value="1"/>
</dbReference>
<proteinExistence type="predicted"/>
<evidence type="ECO:0008006" key="4">
    <source>
        <dbReference type="Google" id="ProtNLM"/>
    </source>
</evidence>
<dbReference type="PANTHER" id="PTHR38468:SF1">
    <property type="entry name" value="SLL0939 PROTEIN"/>
    <property type="match status" value="1"/>
</dbReference>
<gene>
    <name evidence="2" type="ORF">HMPREF3222_01333</name>
</gene>
<name>A0A133N7W7_CLOPF</name>
<dbReference type="Proteomes" id="UP000070646">
    <property type="component" value="Unassembled WGS sequence"/>
</dbReference>
<keyword evidence="1" id="KW-1133">Transmembrane helix</keyword>
<keyword evidence="1" id="KW-0812">Transmembrane</keyword>
<feature type="transmembrane region" description="Helical" evidence="1">
    <location>
        <begin position="88"/>
        <end position="107"/>
    </location>
</feature>
<reference evidence="2 3" key="1">
    <citation type="submission" date="2016-01" db="EMBL/GenBank/DDBJ databases">
        <authorList>
            <person name="Oliw E.H."/>
        </authorList>
    </citation>
    <scope>NUCLEOTIDE SEQUENCE [LARGE SCALE GENOMIC DNA]</scope>
    <source>
        <strain evidence="2 3">MJR7757A</strain>
    </source>
</reference>
<dbReference type="AlphaFoldDB" id="A0A133N7W7"/>
<dbReference type="Pfam" id="PF07784">
    <property type="entry name" value="DUF1622"/>
    <property type="match status" value="1"/>
</dbReference>
<organism evidence="2 3">
    <name type="scientific">Clostridium perfringens</name>
    <dbReference type="NCBI Taxonomy" id="1502"/>
    <lineage>
        <taxon>Bacteria</taxon>
        <taxon>Bacillati</taxon>
        <taxon>Bacillota</taxon>
        <taxon>Clostridia</taxon>
        <taxon>Eubacteriales</taxon>
        <taxon>Clostridiaceae</taxon>
        <taxon>Clostridium</taxon>
    </lineage>
</organism>
<protein>
    <recommendedName>
        <fullName evidence="4">DUF1622 domain-containing protein</fullName>
    </recommendedName>
</protein>
<feature type="transmembrane region" description="Helical" evidence="1">
    <location>
        <begin position="60"/>
        <end position="82"/>
    </location>
</feature>
<evidence type="ECO:0000256" key="1">
    <source>
        <dbReference type="SAM" id="Phobius"/>
    </source>
</evidence>